<feature type="domain" description="Reverse transcriptase Ty1/copia-type" evidence="1">
    <location>
        <begin position="6"/>
        <end position="80"/>
    </location>
</feature>
<protein>
    <submittedName>
        <fullName evidence="2">Retrovirus-related pol polyprotein from transposon TNT 1-94</fullName>
    </submittedName>
</protein>
<sequence>METGIVLITLETTKDWDLHQLEINNAFLHGYTDEEMYMLPPKGYYIGAPNQVCKLTRSLYGLKQASRQWNQKLTKLLISLTLVYVDDALIDGDCLVEILSLKQALHKNFTIKDLGKLFTKSLPLKTLGWENTSWEYDYAKPQLLKLSLTKGIPLKDPGSYRRLVGKLIYLTMTRPLCSSTLKPVCYISKGCQDLWGEWGANVDLPEEVVPCGVVRRIMMGHCSDCLHSPMSPRIWLKFVALVDILESITDDMGDSCILSHRGNILAHNMCQFLKSFVIAYHDRIFNLKSSHSPQASLNLVQLLITDTSSFFQNYWVNPERPPSSTLKVKVGFAFHEDLADTAGLLCTTRGVTLINDIPSKIPVQCHVTLFCYHDRTKHLDIECHFTRDNIQDGFLQTAYIPIQWQIVADVMTKASGKLQHS</sequence>
<comment type="caution">
    <text evidence="2">The sequence shown here is derived from an EMBL/GenBank/DDBJ whole genome shotgun (WGS) entry which is preliminary data.</text>
</comment>
<reference evidence="2" key="2">
    <citation type="submission" date="2022-01" db="EMBL/GenBank/DDBJ databases">
        <authorList>
            <person name="Yamashiro T."/>
            <person name="Shiraishi A."/>
            <person name="Satake H."/>
            <person name="Nakayama K."/>
        </authorList>
    </citation>
    <scope>NUCLEOTIDE SEQUENCE</scope>
</reference>
<keyword evidence="3" id="KW-1185">Reference proteome</keyword>
<dbReference type="EMBL" id="BQNB010013549">
    <property type="protein sequence ID" value="GJT17354.1"/>
    <property type="molecule type" value="Genomic_DNA"/>
</dbReference>
<evidence type="ECO:0000313" key="3">
    <source>
        <dbReference type="Proteomes" id="UP001151760"/>
    </source>
</evidence>
<evidence type="ECO:0000259" key="1">
    <source>
        <dbReference type="Pfam" id="PF07727"/>
    </source>
</evidence>
<dbReference type="InterPro" id="IPR013103">
    <property type="entry name" value="RVT_2"/>
</dbReference>
<organism evidence="2 3">
    <name type="scientific">Tanacetum coccineum</name>
    <dbReference type="NCBI Taxonomy" id="301880"/>
    <lineage>
        <taxon>Eukaryota</taxon>
        <taxon>Viridiplantae</taxon>
        <taxon>Streptophyta</taxon>
        <taxon>Embryophyta</taxon>
        <taxon>Tracheophyta</taxon>
        <taxon>Spermatophyta</taxon>
        <taxon>Magnoliopsida</taxon>
        <taxon>eudicotyledons</taxon>
        <taxon>Gunneridae</taxon>
        <taxon>Pentapetalae</taxon>
        <taxon>asterids</taxon>
        <taxon>campanulids</taxon>
        <taxon>Asterales</taxon>
        <taxon>Asteraceae</taxon>
        <taxon>Asteroideae</taxon>
        <taxon>Anthemideae</taxon>
        <taxon>Anthemidinae</taxon>
        <taxon>Tanacetum</taxon>
    </lineage>
</organism>
<dbReference type="Pfam" id="PF07727">
    <property type="entry name" value="RVT_2"/>
    <property type="match status" value="1"/>
</dbReference>
<dbReference type="SUPFAM" id="SSF56672">
    <property type="entry name" value="DNA/RNA polymerases"/>
    <property type="match status" value="1"/>
</dbReference>
<reference evidence="2" key="1">
    <citation type="journal article" date="2022" name="Int. J. Mol. Sci.">
        <title>Draft Genome of Tanacetum Coccineum: Genomic Comparison of Closely Related Tanacetum-Family Plants.</title>
        <authorList>
            <person name="Yamashiro T."/>
            <person name="Shiraishi A."/>
            <person name="Nakayama K."/>
            <person name="Satake H."/>
        </authorList>
    </citation>
    <scope>NUCLEOTIDE SEQUENCE</scope>
</reference>
<name>A0ABQ5BW82_9ASTR</name>
<dbReference type="InterPro" id="IPR043502">
    <property type="entry name" value="DNA/RNA_pol_sf"/>
</dbReference>
<gene>
    <name evidence="2" type="ORF">Tco_0876060</name>
</gene>
<accession>A0ABQ5BW82</accession>
<proteinExistence type="predicted"/>
<dbReference type="Proteomes" id="UP001151760">
    <property type="component" value="Unassembled WGS sequence"/>
</dbReference>
<evidence type="ECO:0000313" key="2">
    <source>
        <dbReference type="EMBL" id="GJT17354.1"/>
    </source>
</evidence>